<feature type="transmembrane region" description="Helical" evidence="1">
    <location>
        <begin position="70"/>
        <end position="91"/>
    </location>
</feature>
<keyword evidence="1" id="KW-1133">Transmembrane helix</keyword>
<evidence type="ECO:0008006" key="3">
    <source>
        <dbReference type="Google" id="ProtNLM"/>
    </source>
</evidence>
<sequence>MRIIYIISLVITLAIAFLILGPRPDGMEGMLDISALPHVNALLNATSTLLLVLALWFIKRKEIQKHKMTMLCAFGTVSLFLVSYLIYHWFKAGPKPYLGEYEIVYYFILITHIILAVFIIPFSLITLYRGWNMQVEKHRRIARVTYPIWLYVSVTGVVIYLMLY</sequence>
<evidence type="ECO:0000313" key="2">
    <source>
        <dbReference type="EMBL" id="SVB49768.1"/>
    </source>
</evidence>
<dbReference type="GO" id="GO:0016020">
    <property type="term" value="C:membrane"/>
    <property type="evidence" value="ECO:0007669"/>
    <property type="project" value="InterPro"/>
</dbReference>
<keyword evidence="1" id="KW-0472">Membrane</keyword>
<organism evidence="2">
    <name type="scientific">marine metagenome</name>
    <dbReference type="NCBI Taxonomy" id="408172"/>
    <lineage>
        <taxon>unclassified sequences</taxon>
        <taxon>metagenomes</taxon>
        <taxon>ecological metagenomes</taxon>
    </lineage>
</organism>
<reference evidence="2" key="1">
    <citation type="submission" date="2018-05" db="EMBL/GenBank/DDBJ databases">
        <authorList>
            <person name="Lanie J.A."/>
            <person name="Ng W.-L."/>
            <person name="Kazmierczak K.M."/>
            <person name="Andrzejewski T.M."/>
            <person name="Davidsen T.M."/>
            <person name="Wayne K.J."/>
            <person name="Tettelin H."/>
            <person name="Glass J.I."/>
            <person name="Rusch D."/>
            <person name="Podicherti R."/>
            <person name="Tsui H.-C.T."/>
            <person name="Winkler M.E."/>
        </authorList>
    </citation>
    <scope>NUCLEOTIDE SEQUENCE</scope>
</reference>
<proteinExistence type="predicted"/>
<dbReference type="PANTHER" id="PTHR37692">
    <property type="entry name" value="HYPOTHETICAL MEMBRANE SPANNING PROTEIN"/>
    <property type="match status" value="1"/>
</dbReference>
<dbReference type="GO" id="GO:0022904">
    <property type="term" value="P:respiratory electron transport chain"/>
    <property type="evidence" value="ECO:0007669"/>
    <property type="project" value="InterPro"/>
</dbReference>
<gene>
    <name evidence="2" type="ORF">METZ01_LOCUS202622</name>
</gene>
<feature type="transmembrane region" description="Helical" evidence="1">
    <location>
        <begin position="146"/>
        <end position="163"/>
    </location>
</feature>
<name>A0A382EGB3_9ZZZZ</name>
<dbReference type="AlphaFoldDB" id="A0A382EGB3"/>
<keyword evidence="1" id="KW-0812">Transmembrane</keyword>
<dbReference type="EMBL" id="UINC01044383">
    <property type="protein sequence ID" value="SVB49768.1"/>
    <property type="molecule type" value="Genomic_DNA"/>
</dbReference>
<dbReference type="Pfam" id="PF04238">
    <property type="entry name" value="DUF420"/>
    <property type="match status" value="1"/>
</dbReference>
<evidence type="ECO:0000256" key="1">
    <source>
        <dbReference type="SAM" id="Phobius"/>
    </source>
</evidence>
<feature type="transmembrane region" description="Helical" evidence="1">
    <location>
        <begin position="41"/>
        <end position="58"/>
    </location>
</feature>
<feature type="transmembrane region" description="Helical" evidence="1">
    <location>
        <begin position="103"/>
        <end position="125"/>
    </location>
</feature>
<dbReference type="InterPro" id="IPR007352">
    <property type="entry name" value="DUF420"/>
</dbReference>
<dbReference type="PANTHER" id="PTHR37692:SF1">
    <property type="entry name" value="DUF420 DOMAIN-CONTAINING PROTEIN"/>
    <property type="match status" value="1"/>
</dbReference>
<dbReference type="GO" id="GO:0004129">
    <property type="term" value="F:cytochrome-c oxidase activity"/>
    <property type="evidence" value="ECO:0007669"/>
    <property type="project" value="InterPro"/>
</dbReference>
<accession>A0A382EGB3</accession>
<protein>
    <recommendedName>
        <fullName evidence="3">DUF420 domain-containing protein</fullName>
    </recommendedName>
</protein>
<dbReference type="Gene3D" id="1.20.120.80">
    <property type="entry name" value="Cytochrome c oxidase, subunit III, four-helix bundle"/>
    <property type="match status" value="1"/>
</dbReference>
<feature type="transmembrane region" description="Helical" evidence="1">
    <location>
        <begin position="5"/>
        <end position="21"/>
    </location>
</feature>
<dbReference type="InterPro" id="IPR013833">
    <property type="entry name" value="Cyt_c_oxidase_su3_a-hlx"/>
</dbReference>